<feature type="domain" description="Tr-type G" evidence="10">
    <location>
        <begin position="367"/>
        <end position="536"/>
    </location>
</feature>
<evidence type="ECO:0000256" key="9">
    <source>
        <dbReference type="SAM" id="MobiDB-lite"/>
    </source>
</evidence>
<dbReference type="InterPro" id="IPR009000">
    <property type="entry name" value="Transl_B-barrel_sf"/>
</dbReference>
<evidence type="ECO:0000256" key="6">
    <source>
        <dbReference type="ARBA" id="ARBA00023134"/>
    </source>
</evidence>
<dbReference type="SUPFAM" id="SSF52540">
    <property type="entry name" value="P-loop containing nucleoside triphosphate hydrolases"/>
    <property type="match status" value="1"/>
</dbReference>
<evidence type="ECO:0000259" key="10">
    <source>
        <dbReference type="PROSITE" id="PS51722"/>
    </source>
</evidence>
<evidence type="ECO:0000256" key="2">
    <source>
        <dbReference type="ARBA" id="ARBA00020675"/>
    </source>
</evidence>
<comment type="similarity">
    <text evidence="1 7 8">Belongs to the TRAFAC class translation factor GTPase superfamily. Classic translation factor GTPase family. IF-2 subfamily.</text>
</comment>
<dbReference type="FunFam" id="2.40.30.10:FF:000007">
    <property type="entry name" value="Translation initiation factor IF-2"/>
    <property type="match status" value="1"/>
</dbReference>
<feature type="region of interest" description="Disordered" evidence="9">
    <location>
        <begin position="51"/>
        <end position="215"/>
    </location>
</feature>
<dbReference type="PANTHER" id="PTHR43381:SF5">
    <property type="entry name" value="TR-TYPE G DOMAIN-CONTAINING PROTEIN"/>
    <property type="match status" value="1"/>
</dbReference>
<dbReference type="Pfam" id="PF22042">
    <property type="entry name" value="EF-G_D2"/>
    <property type="match status" value="1"/>
</dbReference>
<dbReference type="InterPro" id="IPR053905">
    <property type="entry name" value="EF-G-like_DII"/>
</dbReference>
<dbReference type="InterPro" id="IPR036925">
    <property type="entry name" value="TIF_IF2_dom3_sf"/>
</dbReference>
<dbReference type="InterPro" id="IPR015760">
    <property type="entry name" value="TIF_IF2"/>
</dbReference>
<keyword evidence="6 7" id="KW-0342">GTP-binding</keyword>
<dbReference type="Gene3D" id="3.40.50.10050">
    <property type="entry name" value="Translation initiation factor IF- 2, domain 3"/>
    <property type="match status" value="1"/>
</dbReference>
<dbReference type="AlphaFoldDB" id="A0AA96GG42"/>
<feature type="binding site" evidence="7">
    <location>
        <begin position="476"/>
        <end position="479"/>
    </location>
    <ligand>
        <name>GTP</name>
        <dbReference type="ChEBI" id="CHEBI:37565"/>
    </ligand>
</feature>
<dbReference type="CDD" id="cd01887">
    <property type="entry name" value="IF2_eIF5B"/>
    <property type="match status" value="1"/>
</dbReference>
<dbReference type="SUPFAM" id="SSF52156">
    <property type="entry name" value="Initiation factor IF2/eIF5b, domain 3"/>
    <property type="match status" value="1"/>
</dbReference>
<dbReference type="InterPro" id="IPR005225">
    <property type="entry name" value="Small_GTP-bd"/>
</dbReference>
<evidence type="ECO:0000256" key="8">
    <source>
        <dbReference type="RuleBase" id="RU000644"/>
    </source>
</evidence>
<dbReference type="InterPro" id="IPR000178">
    <property type="entry name" value="TF_IF2_bacterial-like"/>
</dbReference>
<dbReference type="GO" id="GO:0005829">
    <property type="term" value="C:cytosol"/>
    <property type="evidence" value="ECO:0007669"/>
    <property type="project" value="TreeGrafter"/>
</dbReference>
<feature type="compositionally biased region" description="Basic and acidic residues" evidence="9">
    <location>
        <begin position="76"/>
        <end position="98"/>
    </location>
</feature>
<dbReference type="EMBL" id="CP116968">
    <property type="protein sequence ID" value="WNM60577.1"/>
    <property type="molecule type" value="Genomic_DNA"/>
</dbReference>
<comment type="subcellular location">
    <subcellularLocation>
        <location evidence="7">Cytoplasm</location>
    </subcellularLocation>
</comment>
<dbReference type="Pfam" id="PF00009">
    <property type="entry name" value="GTP_EFTU"/>
    <property type="match status" value="1"/>
</dbReference>
<reference evidence="11 12" key="1">
    <citation type="submission" date="2023-01" db="EMBL/GenBank/DDBJ databases">
        <title>Cultivation and genomic characterization of new, ubiquitous marine nitrite-oxidizing bacteria from the Nitrospirales.</title>
        <authorList>
            <person name="Mueller A.J."/>
            <person name="Daebeler A."/>
            <person name="Herbold C.W."/>
            <person name="Kirkegaard R.H."/>
            <person name="Daims H."/>
        </authorList>
    </citation>
    <scope>NUCLEOTIDE SEQUENCE [LARGE SCALE GENOMIC DNA]</scope>
    <source>
        <strain evidence="11 12">DK</strain>
    </source>
</reference>
<dbReference type="Gene3D" id="1.10.10.2480">
    <property type="match status" value="1"/>
</dbReference>
<dbReference type="GO" id="GO:0005525">
    <property type="term" value="F:GTP binding"/>
    <property type="evidence" value="ECO:0007669"/>
    <property type="project" value="UniProtKB-KW"/>
</dbReference>
<dbReference type="GO" id="GO:0003924">
    <property type="term" value="F:GTPase activity"/>
    <property type="evidence" value="ECO:0007669"/>
    <property type="project" value="UniProtKB-UniRule"/>
</dbReference>
<feature type="region of interest" description="G-domain" evidence="7">
    <location>
        <begin position="370"/>
        <end position="518"/>
    </location>
</feature>
<keyword evidence="5 7" id="KW-0648">Protein biosynthesis</keyword>
<dbReference type="FunFam" id="2.40.30.10:FF:000008">
    <property type="entry name" value="Translation initiation factor IF-2"/>
    <property type="match status" value="1"/>
</dbReference>
<dbReference type="NCBIfam" id="TIGR00487">
    <property type="entry name" value="IF-2"/>
    <property type="match status" value="1"/>
</dbReference>
<dbReference type="FunFam" id="3.40.50.300:FF:000019">
    <property type="entry name" value="Translation initiation factor IF-2"/>
    <property type="match status" value="1"/>
</dbReference>
<feature type="compositionally biased region" description="Low complexity" evidence="9">
    <location>
        <begin position="56"/>
        <end position="75"/>
    </location>
</feature>
<feature type="binding site" evidence="7">
    <location>
        <begin position="376"/>
        <end position="383"/>
    </location>
    <ligand>
        <name>GTP</name>
        <dbReference type="ChEBI" id="CHEBI:37565"/>
    </ligand>
</feature>
<dbReference type="InterPro" id="IPR006847">
    <property type="entry name" value="IF2_N"/>
</dbReference>
<organism evidence="11 12">
    <name type="scientific">Candidatus Nitrospira neomarina</name>
    <dbReference type="NCBI Taxonomy" id="3020899"/>
    <lineage>
        <taxon>Bacteria</taxon>
        <taxon>Pseudomonadati</taxon>
        <taxon>Nitrospirota</taxon>
        <taxon>Nitrospiria</taxon>
        <taxon>Nitrospirales</taxon>
        <taxon>Nitrospiraceae</taxon>
        <taxon>Nitrospira</taxon>
    </lineage>
</organism>
<dbReference type="Gene3D" id="2.40.30.10">
    <property type="entry name" value="Translation factors"/>
    <property type="match status" value="2"/>
</dbReference>
<feature type="compositionally biased region" description="Basic residues" evidence="9">
    <location>
        <begin position="99"/>
        <end position="109"/>
    </location>
</feature>
<evidence type="ECO:0000256" key="1">
    <source>
        <dbReference type="ARBA" id="ARBA00007733"/>
    </source>
</evidence>
<evidence type="ECO:0000313" key="11">
    <source>
        <dbReference type="EMBL" id="WNM60577.1"/>
    </source>
</evidence>
<evidence type="ECO:0000256" key="5">
    <source>
        <dbReference type="ARBA" id="ARBA00022917"/>
    </source>
</evidence>
<dbReference type="InterPro" id="IPR044145">
    <property type="entry name" value="IF2_II"/>
</dbReference>
<dbReference type="CDD" id="cd03702">
    <property type="entry name" value="IF2_mtIF2_II"/>
    <property type="match status" value="1"/>
</dbReference>
<dbReference type="RefSeq" id="WP_312741516.1">
    <property type="nucleotide sequence ID" value="NZ_CP116968.1"/>
</dbReference>
<evidence type="ECO:0000256" key="3">
    <source>
        <dbReference type="ARBA" id="ARBA00022540"/>
    </source>
</evidence>
<dbReference type="Proteomes" id="UP001302494">
    <property type="component" value="Chromosome"/>
</dbReference>
<dbReference type="InterPro" id="IPR000795">
    <property type="entry name" value="T_Tr_GTP-bd_dom"/>
</dbReference>
<dbReference type="InterPro" id="IPR027417">
    <property type="entry name" value="P-loop_NTPase"/>
</dbReference>
<dbReference type="HAMAP" id="MF_00100_B">
    <property type="entry name" value="IF_2_B"/>
    <property type="match status" value="1"/>
</dbReference>
<feature type="compositionally biased region" description="Basic and acidic residues" evidence="9">
    <location>
        <begin position="199"/>
        <end position="214"/>
    </location>
</feature>
<dbReference type="FunFam" id="3.40.50.10050:FF:000001">
    <property type="entry name" value="Translation initiation factor IF-2"/>
    <property type="match status" value="1"/>
</dbReference>
<proteinExistence type="inferred from homology"/>
<feature type="compositionally biased region" description="Acidic residues" evidence="9">
    <location>
        <begin position="128"/>
        <end position="142"/>
    </location>
</feature>
<keyword evidence="4 7" id="KW-0547">Nucleotide-binding</keyword>
<dbReference type="KEGG" id="nneo:PQG83_12485"/>
<dbReference type="CDD" id="cd03692">
    <property type="entry name" value="mtIF2_IVc"/>
    <property type="match status" value="1"/>
</dbReference>
<dbReference type="NCBIfam" id="TIGR00231">
    <property type="entry name" value="small_GTP"/>
    <property type="match status" value="1"/>
</dbReference>
<keyword evidence="7" id="KW-0963">Cytoplasm</keyword>
<sequence length="868" mass="93353">MRVHEIAKKIGMESRLLIPELVRLGIQVSSHSNTVEDNMAKWAMNIILGKIPETTPKPGESSVSGPVGVKSSEGGRLLKKESTSGRHRSEAMAEEPKKAEKKHILIKKKKTEEEILEEMAELSPVGESEGEEASVIQEESEAPLETASVLTQSPGIPAVESHQEVPALSPTDSGGLQGDVAPPTVLEEKSVATPPSSKSPEKERKGEGKPDKKAAVISREVPIEEKGKKIKKVARVKDEDLFAARFEDAAVWQDLRPLPTLRREERTRQVQQPSVGEVTKPRKKVMKVTAGISVKDFAEVIGQKPTEIIRKLMDLNIAKTLNQPMDLEAGVLIAEGYGLVVEAVAAKGGEALLDEVLEGGEQGKLEPRAPVVTVMGHVDHGKTSLLDAIRQTQVTDQEAGGITQHIGASFVKAGERGVTFLDTPGHEAFTAMRARGAQVTDIVVLVVAADDGPMPQTIEAINHAQAANVPIIVAVNKMDKPGANPDRVKQSLAEHGLQPEAWGGQTIFVEVSAKQNKGLDQLLDMLLLQAEIMELKGDSTCSARGIVLEAKLDKGRGPVATVLIQAGTLRIGDSFVVGSVSGRVRGLTSDKGERLKEAGPSIPLEVIGLLGVPEAGDQLVVVKDERAAREIAQARQQKQKDVGLASTSRRTLEELYAESKDGEIKELPLLIKADVQGSVGALGDALLKISTDAVKLKIIHSGVGGINETDVLLAAASKAIIIGFHVRPDSKAAAIAEREGVEIRLYTIIYNILDDIRSAAEGLLAPTIKERVMGHAEVRQLFTVPKMGTIAGCYVNDGLISRSNTKVRVVRDQVMVYEGKIGSLRRFKDDAREVQQGYECGIGVENFNDLKIGDVLEAYVLEEEATKL</sequence>
<name>A0AA96GG42_9BACT</name>
<evidence type="ECO:0000256" key="7">
    <source>
        <dbReference type="HAMAP-Rule" id="MF_00100"/>
    </source>
</evidence>
<protein>
    <recommendedName>
        <fullName evidence="2 7">Translation initiation factor IF-2</fullName>
    </recommendedName>
</protein>
<dbReference type="PROSITE" id="PS51722">
    <property type="entry name" value="G_TR_2"/>
    <property type="match status" value="1"/>
</dbReference>
<dbReference type="PROSITE" id="PS01176">
    <property type="entry name" value="IF2"/>
    <property type="match status" value="1"/>
</dbReference>
<dbReference type="Pfam" id="PF04760">
    <property type="entry name" value="IF2_N"/>
    <property type="match status" value="2"/>
</dbReference>
<keyword evidence="3 7" id="KW-0396">Initiation factor</keyword>
<dbReference type="GO" id="GO:0003743">
    <property type="term" value="F:translation initiation factor activity"/>
    <property type="evidence" value="ECO:0007669"/>
    <property type="project" value="UniProtKB-UniRule"/>
</dbReference>
<feature type="binding site" evidence="7">
    <location>
        <begin position="422"/>
        <end position="426"/>
    </location>
    <ligand>
        <name>GTP</name>
        <dbReference type="ChEBI" id="CHEBI:37565"/>
    </ligand>
</feature>
<keyword evidence="12" id="KW-1185">Reference proteome</keyword>
<evidence type="ECO:0000313" key="12">
    <source>
        <dbReference type="Proteomes" id="UP001302494"/>
    </source>
</evidence>
<comment type="function">
    <text evidence="7 8">One of the essential components for the initiation of protein synthesis. Protects formylmethionyl-tRNA from spontaneous hydrolysis and promotes its binding to the 30S ribosomal subunits. Also involved in the hydrolysis of GTP during the formation of the 70S ribosomal complex.</text>
</comment>
<dbReference type="InterPro" id="IPR023115">
    <property type="entry name" value="TIF_IF2_dom3"/>
</dbReference>
<dbReference type="Gene3D" id="3.40.50.300">
    <property type="entry name" value="P-loop containing nucleotide triphosphate hydrolases"/>
    <property type="match status" value="1"/>
</dbReference>
<dbReference type="PANTHER" id="PTHR43381">
    <property type="entry name" value="TRANSLATION INITIATION FACTOR IF-2-RELATED"/>
    <property type="match status" value="1"/>
</dbReference>
<evidence type="ECO:0000256" key="4">
    <source>
        <dbReference type="ARBA" id="ARBA00022741"/>
    </source>
</evidence>
<dbReference type="SUPFAM" id="SSF50447">
    <property type="entry name" value="Translation proteins"/>
    <property type="match status" value="2"/>
</dbReference>
<gene>
    <name evidence="7 11" type="primary">infB</name>
    <name evidence="11" type="ORF">PQG83_12485</name>
</gene>
<accession>A0AA96GG42</accession>
<dbReference type="Pfam" id="PF11987">
    <property type="entry name" value="IF-2"/>
    <property type="match status" value="1"/>
</dbReference>